<proteinExistence type="predicted"/>
<evidence type="ECO:0000313" key="1">
    <source>
        <dbReference type="EMBL" id="PKC63055.1"/>
    </source>
</evidence>
<dbReference type="EMBL" id="LLXH01000779">
    <property type="protein sequence ID" value="PKC63055.1"/>
    <property type="molecule type" value="Genomic_DNA"/>
</dbReference>
<name>A0A2N0RIC0_9GLOM</name>
<reference evidence="1 2" key="1">
    <citation type="submission" date="2017-10" db="EMBL/GenBank/DDBJ databases">
        <title>Extensive intraspecific genome diversity in a model arbuscular mycorrhizal fungus.</title>
        <authorList>
            <person name="Chen E.C.H."/>
            <person name="Morin E."/>
            <person name="Baudet D."/>
            <person name="Noel J."/>
            <person name="Ndikumana S."/>
            <person name="Charron P."/>
            <person name="St-Onge C."/>
            <person name="Giorgi J."/>
            <person name="Grigoriev I.V."/>
            <person name="Roux C."/>
            <person name="Martin F.M."/>
            <person name="Corradi N."/>
        </authorList>
    </citation>
    <scope>NUCLEOTIDE SEQUENCE [LARGE SCALE GENOMIC DNA]</scope>
    <source>
        <strain evidence="1 2">A1</strain>
    </source>
</reference>
<accession>A0A2N0RIC0</accession>
<reference evidence="1 2" key="2">
    <citation type="submission" date="2017-10" db="EMBL/GenBank/DDBJ databases">
        <title>Genome analyses suggest a sexual origin of heterokaryosis in a supposedly ancient asexual fungus.</title>
        <authorList>
            <person name="Corradi N."/>
            <person name="Sedzielewska K."/>
            <person name="Noel J."/>
            <person name="Charron P."/>
            <person name="Farinelli L."/>
            <person name="Marton T."/>
            <person name="Kruger M."/>
            <person name="Pelin A."/>
            <person name="Brachmann A."/>
            <person name="Corradi N."/>
        </authorList>
    </citation>
    <scope>NUCLEOTIDE SEQUENCE [LARGE SCALE GENOMIC DNA]</scope>
    <source>
        <strain evidence="1 2">A1</strain>
    </source>
</reference>
<organism evidence="1 2">
    <name type="scientific">Rhizophagus irregularis</name>
    <dbReference type="NCBI Taxonomy" id="588596"/>
    <lineage>
        <taxon>Eukaryota</taxon>
        <taxon>Fungi</taxon>
        <taxon>Fungi incertae sedis</taxon>
        <taxon>Mucoromycota</taxon>
        <taxon>Glomeromycotina</taxon>
        <taxon>Glomeromycetes</taxon>
        <taxon>Glomerales</taxon>
        <taxon>Glomeraceae</taxon>
        <taxon>Rhizophagus</taxon>
    </lineage>
</organism>
<sequence length="304" mass="35054">MAGIPHPYFNWDDSIYYFDIDHKLSNTIHKSSFTILILTMSESQFPRSLFPQFTEEELQKASKISHSSVNWTEYNKWVKAGEPFKEHDELMSMNQKLKNGSTQRRLAGTKQYNIIRTRKQGNEISSNKSDGKANQKAQTTTCDETIYINQILQDLQRDGILNDVIGLEQVREFKYDKKSDEMKLVRPNIGFYNGMFSPAKITSTIKGKVLYEKLHSYFSDNDTMENQESSANTEVPFDVTEITTDDINMEGIEEIEDIINTSIQSKDIYEVQPGRNNALKSIALNILKYLSEDILHIEDAYKRG</sequence>
<dbReference type="VEuPathDB" id="FungiDB:FUN_008047"/>
<gene>
    <name evidence="1" type="ORF">RhiirA1_464304</name>
</gene>
<dbReference type="AlphaFoldDB" id="A0A2N0RIC0"/>
<evidence type="ECO:0000313" key="2">
    <source>
        <dbReference type="Proteomes" id="UP000232688"/>
    </source>
</evidence>
<dbReference type="VEuPathDB" id="FungiDB:FUN_017468"/>
<dbReference type="Proteomes" id="UP000232688">
    <property type="component" value="Unassembled WGS sequence"/>
</dbReference>
<dbReference type="VEuPathDB" id="FungiDB:RhiirFUN_019586"/>
<dbReference type="VEuPathDB" id="FungiDB:RhiirFUN_008424"/>
<dbReference type="VEuPathDB" id="FungiDB:RhiirA1_464304"/>
<comment type="caution">
    <text evidence="1">The sequence shown here is derived from an EMBL/GenBank/DDBJ whole genome shotgun (WGS) entry which is preliminary data.</text>
</comment>
<protein>
    <submittedName>
        <fullName evidence="1">Uncharacterized protein</fullName>
    </submittedName>
</protein>